<proteinExistence type="predicted"/>
<feature type="non-terminal residue" evidence="1">
    <location>
        <position position="1"/>
    </location>
</feature>
<comment type="caution">
    <text evidence="1">The sequence shown here is derived from an EMBL/GenBank/DDBJ whole genome shotgun (WGS) entry which is preliminary data.</text>
</comment>
<dbReference type="Proteomes" id="UP000257109">
    <property type="component" value="Unassembled WGS sequence"/>
</dbReference>
<organism evidence="1 2">
    <name type="scientific">Mucuna pruriens</name>
    <name type="common">Velvet bean</name>
    <name type="synonym">Dolichos pruriens</name>
    <dbReference type="NCBI Taxonomy" id="157652"/>
    <lineage>
        <taxon>Eukaryota</taxon>
        <taxon>Viridiplantae</taxon>
        <taxon>Streptophyta</taxon>
        <taxon>Embryophyta</taxon>
        <taxon>Tracheophyta</taxon>
        <taxon>Spermatophyta</taxon>
        <taxon>Magnoliopsida</taxon>
        <taxon>eudicotyledons</taxon>
        <taxon>Gunneridae</taxon>
        <taxon>Pentapetalae</taxon>
        <taxon>rosids</taxon>
        <taxon>fabids</taxon>
        <taxon>Fabales</taxon>
        <taxon>Fabaceae</taxon>
        <taxon>Papilionoideae</taxon>
        <taxon>50 kb inversion clade</taxon>
        <taxon>NPAAA clade</taxon>
        <taxon>indigoferoid/millettioid clade</taxon>
        <taxon>Phaseoleae</taxon>
        <taxon>Mucuna</taxon>
    </lineage>
</organism>
<accession>A0A371F413</accession>
<gene>
    <name evidence="1" type="ORF">CR513_47392</name>
</gene>
<sequence>MIKTLGEPHAKANYCSRRAQSLTNPTLESHSYNVGLKSHTLQLDSSIPPRSAAPMLMQAGCVLASLTSLERTLQCPRLQLRDMVKGFNKFYVTCLKPNTTLFFYLRLTDYANINKVAL</sequence>
<dbReference type="AlphaFoldDB" id="A0A371F413"/>
<keyword evidence="2" id="KW-1185">Reference proteome</keyword>
<reference evidence="1" key="1">
    <citation type="submission" date="2018-05" db="EMBL/GenBank/DDBJ databases">
        <title>Draft genome of Mucuna pruriens seed.</title>
        <authorList>
            <person name="Nnadi N.E."/>
            <person name="Vos R."/>
            <person name="Hasami M.H."/>
            <person name="Devisetty U.K."/>
            <person name="Aguiy J.C."/>
        </authorList>
    </citation>
    <scope>NUCLEOTIDE SEQUENCE [LARGE SCALE GENOMIC DNA]</scope>
    <source>
        <strain evidence="1">JCA_2017</strain>
    </source>
</reference>
<evidence type="ECO:0000313" key="1">
    <source>
        <dbReference type="EMBL" id="RDX73048.1"/>
    </source>
</evidence>
<evidence type="ECO:0000313" key="2">
    <source>
        <dbReference type="Proteomes" id="UP000257109"/>
    </source>
</evidence>
<protein>
    <submittedName>
        <fullName evidence="1">Uncharacterized protein</fullName>
    </submittedName>
</protein>
<dbReference type="EMBL" id="QJKJ01010674">
    <property type="protein sequence ID" value="RDX73048.1"/>
    <property type="molecule type" value="Genomic_DNA"/>
</dbReference>
<name>A0A371F413_MUCPR</name>